<name>A0A853BW48_9ACTN</name>
<feature type="domain" description="DUF3592" evidence="2">
    <location>
        <begin position="54"/>
        <end position="125"/>
    </location>
</feature>
<comment type="caution">
    <text evidence="3">The sequence shown here is derived from an EMBL/GenBank/DDBJ whole genome shotgun (WGS) entry which is preliminary data.</text>
</comment>
<reference evidence="3 4" key="1">
    <citation type="submission" date="2020-07" db="EMBL/GenBank/DDBJ databases">
        <title>Sequencing the genomes of 1000 actinobacteria strains.</title>
        <authorList>
            <person name="Klenk H.-P."/>
        </authorList>
    </citation>
    <scope>NUCLEOTIDE SEQUENCE [LARGE SCALE GENOMIC DNA]</scope>
    <source>
        <strain evidence="3 4">DSM 45927</strain>
    </source>
</reference>
<feature type="transmembrane region" description="Helical" evidence="1">
    <location>
        <begin position="139"/>
        <end position="166"/>
    </location>
</feature>
<dbReference type="AlphaFoldDB" id="A0A853BW48"/>
<evidence type="ECO:0000256" key="1">
    <source>
        <dbReference type="SAM" id="Phobius"/>
    </source>
</evidence>
<dbReference type="InterPro" id="IPR021994">
    <property type="entry name" value="DUF3592"/>
</dbReference>
<dbReference type="RefSeq" id="WP_179770020.1">
    <property type="nucleotide sequence ID" value="NZ_JACCFO010000001.1"/>
</dbReference>
<dbReference type="EMBL" id="JACCFO010000001">
    <property type="protein sequence ID" value="NYI98965.1"/>
    <property type="molecule type" value="Genomic_DNA"/>
</dbReference>
<sequence length="169" mass="17836">MAHPPNPAPARRRSPVLLVGTAVCGFLALVLLIIGTVFVFLARADYSGHTGRAEAVVTDVVVTEDTDSRPDRGRRDHDDEDIDVFVAYTAEGQTFDRAELTGLNPSDHTVGETLTVAYDPADPGRPVTVESTQPGAFRVFGYVGAGLLAGGAVALAGAIAFTAAFLRRR</sequence>
<keyword evidence="1" id="KW-0472">Membrane</keyword>
<organism evidence="3 4">
    <name type="scientific">Streptomonospora nanhaiensis</name>
    <dbReference type="NCBI Taxonomy" id="1323731"/>
    <lineage>
        <taxon>Bacteria</taxon>
        <taxon>Bacillati</taxon>
        <taxon>Actinomycetota</taxon>
        <taxon>Actinomycetes</taxon>
        <taxon>Streptosporangiales</taxon>
        <taxon>Nocardiopsidaceae</taxon>
        <taxon>Streptomonospora</taxon>
    </lineage>
</organism>
<gene>
    <name evidence="3" type="ORF">HNR12_005242</name>
</gene>
<accession>A0A853BW48</accession>
<evidence type="ECO:0000313" key="3">
    <source>
        <dbReference type="EMBL" id="NYI98965.1"/>
    </source>
</evidence>
<evidence type="ECO:0000259" key="2">
    <source>
        <dbReference type="Pfam" id="PF12158"/>
    </source>
</evidence>
<evidence type="ECO:0000313" key="4">
    <source>
        <dbReference type="Proteomes" id="UP000575985"/>
    </source>
</evidence>
<proteinExistence type="predicted"/>
<protein>
    <recommendedName>
        <fullName evidence="2">DUF3592 domain-containing protein</fullName>
    </recommendedName>
</protein>
<keyword evidence="1" id="KW-1133">Transmembrane helix</keyword>
<feature type="transmembrane region" description="Helical" evidence="1">
    <location>
        <begin position="16"/>
        <end position="42"/>
    </location>
</feature>
<keyword evidence="1" id="KW-0812">Transmembrane</keyword>
<dbReference type="Proteomes" id="UP000575985">
    <property type="component" value="Unassembled WGS sequence"/>
</dbReference>
<dbReference type="Pfam" id="PF12158">
    <property type="entry name" value="DUF3592"/>
    <property type="match status" value="1"/>
</dbReference>
<keyword evidence="4" id="KW-1185">Reference proteome</keyword>